<dbReference type="Proteomes" id="UP001237642">
    <property type="component" value="Unassembled WGS sequence"/>
</dbReference>
<dbReference type="PANTHER" id="PTHR47211">
    <property type="entry name" value="TRIHELIX TRANSCRIPTION FACTOR ASR3"/>
    <property type="match status" value="1"/>
</dbReference>
<dbReference type="InterPro" id="IPR044822">
    <property type="entry name" value="Myb_DNA-bind_4"/>
</dbReference>
<evidence type="ECO:0000259" key="2">
    <source>
        <dbReference type="PROSITE" id="PS50090"/>
    </source>
</evidence>
<feature type="region of interest" description="Disordered" evidence="1">
    <location>
        <begin position="216"/>
        <end position="249"/>
    </location>
</feature>
<dbReference type="InterPro" id="IPR001005">
    <property type="entry name" value="SANT/Myb"/>
</dbReference>
<gene>
    <name evidence="3" type="ORF">POM88_044511</name>
</gene>
<evidence type="ECO:0000256" key="1">
    <source>
        <dbReference type="SAM" id="MobiDB-lite"/>
    </source>
</evidence>
<organism evidence="3 4">
    <name type="scientific">Heracleum sosnowskyi</name>
    <dbReference type="NCBI Taxonomy" id="360622"/>
    <lineage>
        <taxon>Eukaryota</taxon>
        <taxon>Viridiplantae</taxon>
        <taxon>Streptophyta</taxon>
        <taxon>Embryophyta</taxon>
        <taxon>Tracheophyta</taxon>
        <taxon>Spermatophyta</taxon>
        <taxon>Magnoliopsida</taxon>
        <taxon>eudicotyledons</taxon>
        <taxon>Gunneridae</taxon>
        <taxon>Pentapetalae</taxon>
        <taxon>asterids</taxon>
        <taxon>campanulids</taxon>
        <taxon>Apiales</taxon>
        <taxon>Apiaceae</taxon>
        <taxon>Apioideae</taxon>
        <taxon>apioid superclade</taxon>
        <taxon>Tordylieae</taxon>
        <taxon>Tordyliinae</taxon>
        <taxon>Heracleum</taxon>
    </lineage>
</organism>
<protein>
    <submittedName>
        <fullName evidence="3">Trihelix transcription factor</fullName>
    </submittedName>
</protein>
<reference evidence="3" key="2">
    <citation type="submission" date="2023-05" db="EMBL/GenBank/DDBJ databases">
        <authorList>
            <person name="Schelkunov M.I."/>
        </authorList>
    </citation>
    <scope>NUCLEOTIDE SEQUENCE</scope>
    <source>
        <strain evidence="3">Hsosn_3</strain>
        <tissue evidence="3">Leaf</tissue>
    </source>
</reference>
<reference evidence="3" key="1">
    <citation type="submission" date="2023-02" db="EMBL/GenBank/DDBJ databases">
        <title>Genome of toxic invasive species Heracleum sosnowskyi carries increased number of genes despite the absence of recent whole-genome duplications.</title>
        <authorList>
            <person name="Schelkunov M."/>
            <person name="Shtratnikova V."/>
            <person name="Makarenko M."/>
            <person name="Klepikova A."/>
            <person name="Omelchenko D."/>
            <person name="Novikova G."/>
            <person name="Obukhova E."/>
            <person name="Bogdanov V."/>
            <person name="Penin A."/>
            <person name="Logacheva M."/>
        </authorList>
    </citation>
    <scope>NUCLEOTIDE SEQUENCE</scope>
    <source>
        <strain evidence="3">Hsosn_3</strain>
        <tissue evidence="3">Leaf</tissue>
    </source>
</reference>
<dbReference type="AlphaFoldDB" id="A0AAD8H2Y1"/>
<dbReference type="EMBL" id="JAUIZM010000010">
    <property type="protein sequence ID" value="KAK1360037.1"/>
    <property type="molecule type" value="Genomic_DNA"/>
</dbReference>
<dbReference type="Gene3D" id="1.10.10.60">
    <property type="entry name" value="Homeodomain-like"/>
    <property type="match status" value="1"/>
</dbReference>
<sequence>MALVPVDTQPNVETPVAKVVQGQQTKVDGVDEKYKTARHPRWTRQETLILIEGKKAAENRDRKGRRSSSVFGSEQLEPKWDSVSSYCKQHGVNRGPVQCRKRWSNLVGDFKKIKAWESQELDSYWMMRNDIRKDKKLPGYFDNEVYDVLDGKAYTAAAYQLALVTITADAKNNDETEAVVAEEAEEVEENGEPVFDSARHATVEDGLFSESEELGQMETDGSHEKERISADDPAKRIPSPKPISERRYGPVSQPYYIQGTTKEQQPGSCYWKEFHSQEGCKRRRMSRVESCDSNLEDRLIKVLERNASTFNAHLEAQKMNNQLDREQQRCHNENLVAALDKIAGALTKIADKL</sequence>
<dbReference type="PANTHER" id="PTHR47211:SF3">
    <property type="entry name" value="TRIHELIX TRANSCRIPTION FACTOR ASR3-LIKE"/>
    <property type="match status" value="1"/>
</dbReference>
<accession>A0AAD8H2Y1</accession>
<evidence type="ECO:0000313" key="3">
    <source>
        <dbReference type="EMBL" id="KAK1360037.1"/>
    </source>
</evidence>
<keyword evidence="4" id="KW-1185">Reference proteome</keyword>
<feature type="domain" description="Myb-like" evidence="2">
    <location>
        <begin position="41"/>
        <end position="107"/>
    </location>
</feature>
<proteinExistence type="predicted"/>
<dbReference type="Pfam" id="PF13837">
    <property type="entry name" value="Myb_DNA-bind_4"/>
    <property type="match status" value="1"/>
</dbReference>
<dbReference type="PROSITE" id="PS50090">
    <property type="entry name" value="MYB_LIKE"/>
    <property type="match status" value="1"/>
</dbReference>
<comment type="caution">
    <text evidence="3">The sequence shown here is derived from an EMBL/GenBank/DDBJ whole genome shotgun (WGS) entry which is preliminary data.</text>
</comment>
<name>A0AAD8H2Y1_9APIA</name>
<feature type="compositionally biased region" description="Basic and acidic residues" evidence="1">
    <location>
        <begin position="220"/>
        <end position="235"/>
    </location>
</feature>
<evidence type="ECO:0000313" key="4">
    <source>
        <dbReference type="Proteomes" id="UP001237642"/>
    </source>
</evidence>